<dbReference type="SUPFAM" id="SSF81383">
    <property type="entry name" value="F-box domain"/>
    <property type="match status" value="1"/>
</dbReference>
<name>A0A1R3JWI2_9ROSI</name>
<dbReference type="EMBL" id="AWUE01015175">
    <property type="protein sequence ID" value="OMO99198.1"/>
    <property type="molecule type" value="Genomic_DNA"/>
</dbReference>
<dbReference type="InterPro" id="IPR036047">
    <property type="entry name" value="F-box-like_dom_sf"/>
</dbReference>
<proteinExistence type="predicted"/>
<dbReference type="AlphaFoldDB" id="A0A1R3JWI2"/>
<dbReference type="InterPro" id="IPR001810">
    <property type="entry name" value="F-box_dom"/>
</dbReference>
<dbReference type="Gene3D" id="1.20.1280.50">
    <property type="match status" value="1"/>
</dbReference>
<accession>A0A1R3JWI2</accession>
<dbReference type="Proteomes" id="UP000187203">
    <property type="component" value="Unassembled WGS sequence"/>
</dbReference>
<comment type="caution">
    <text evidence="2">The sequence shown here is derived from an EMBL/GenBank/DDBJ whole genome shotgun (WGS) entry which is preliminary data.</text>
</comment>
<protein>
    <recommendedName>
        <fullName evidence="1">F-box domain-containing protein</fullName>
    </recommendedName>
</protein>
<evidence type="ECO:0000313" key="3">
    <source>
        <dbReference type="Proteomes" id="UP000187203"/>
    </source>
</evidence>
<evidence type="ECO:0000259" key="1">
    <source>
        <dbReference type="Pfam" id="PF00646"/>
    </source>
</evidence>
<sequence length="257" mass="29751">MVNWSNLPLGIVESIIGHLGWVDRIRMRCVCKAWSVSAPHIPTIDKFPWALKRLPFTGLKATLSLDATSPKCVIFVLRIESEKKKICIYICSPGDIAWKTYDFVFDPRLLELDSKVQHVGIFYCVFSKGELGAFNLHLEEWTMLTLEGPQGFDFIDVKLITSDGELRLMPFNFDFTQETRKHLPVSTKVLDHEQLDQKQALEFEIEQLRGSFKHQDEGLKATLEELRAGDRQEIEDFQAFNRTLIVRERESNDEFEK</sequence>
<feature type="domain" description="F-box" evidence="1">
    <location>
        <begin position="4"/>
        <end position="34"/>
    </location>
</feature>
<evidence type="ECO:0000313" key="2">
    <source>
        <dbReference type="EMBL" id="OMO99198.1"/>
    </source>
</evidence>
<gene>
    <name evidence="2" type="ORF">COLO4_13448</name>
</gene>
<dbReference type="CDD" id="cd09917">
    <property type="entry name" value="F-box_SF"/>
    <property type="match status" value="1"/>
</dbReference>
<organism evidence="2 3">
    <name type="scientific">Corchorus olitorius</name>
    <dbReference type="NCBI Taxonomy" id="93759"/>
    <lineage>
        <taxon>Eukaryota</taxon>
        <taxon>Viridiplantae</taxon>
        <taxon>Streptophyta</taxon>
        <taxon>Embryophyta</taxon>
        <taxon>Tracheophyta</taxon>
        <taxon>Spermatophyta</taxon>
        <taxon>Magnoliopsida</taxon>
        <taxon>eudicotyledons</taxon>
        <taxon>Gunneridae</taxon>
        <taxon>Pentapetalae</taxon>
        <taxon>rosids</taxon>
        <taxon>malvids</taxon>
        <taxon>Malvales</taxon>
        <taxon>Malvaceae</taxon>
        <taxon>Grewioideae</taxon>
        <taxon>Apeibeae</taxon>
        <taxon>Corchorus</taxon>
    </lineage>
</organism>
<reference evidence="3" key="1">
    <citation type="submission" date="2013-09" db="EMBL/GenBank/DDBJ databases">
        <title>Corchorus olitorius genome sequencing.</title>
        <authorList>
            <person name="Alam M."/>
            <person name="Haque M.S."/>
            <person name="Islam M.S."/>
            <person name="Emdad E.M."/>
            <person name="Islam M.M."/>
            <person name="Ahmed B."/>
            <person name="Halim A."/>
            <person name="Hossen Q.M.M."/>
            <person name="Hossain M.Z."/>
            <person name="Ahmed R."/>
            <person name="Khan M.M."/>
            <person name="Islam R."/>
            <person name="Rashid M.M."/>
            <person name="Khan S.A."/>
            <person name="Rahman M.S."/>
            <person name="Alam M."/>
            <person name="Yahiya A.S."/>
            <person name="Khan M.S."/>
            <person name="Azam M.S."/>
            <person name="Haque T."/>
            <person name="Lashkar M.Z.H."/>
            <person name="Akhand A.I."/>
            <person name="Morshed G."/>
            <person name="Roy S."/>
            <person name="Uddin K.S."/>
            <person name="Rabeya T."/>
            <person name="Hossain A.S."/>
            <person name="Chowdhury A."/>
            <person name="Snigdha A.R."/>
            <person name="Mortoza M.S."/>
            <person name="Matin S.A."/>
            <person name="Hoque S.M.E."/>
            <person name="Islam M.K."/>
            <person name="Roy D.K."/>
            <person name="Haider R."/>
            <person name="Moosa M.M."/>
            <person name="Elias S.M."/>
            <person name="Hasan A.M."/>
            <person name="Jahan S."/>
            <person name="Shafiuddin M."/>
            <person name="Mahmood N."/>
            <person name="Shommy N.S."/>
        </authorList>
    </citation>
    <scope>NUCLEOTIDE SEQUENCE [LARGE SCALE GENOMIC DNA]</scope>
    <source>
        <strain evidence="3">cv. O-4</strain>
    </source>
</reference>
<dbReference type="OrthoDB" id="1470835at2759"/>
<dbReference type="Pfam" id="PF00646">
    <property type="entry name" value="F-box"/>
    <property type="match status" value="1"/>
</dbReference>
<keyword evidence="3" id="KW-1185">Reference proteome</keyword>